<evidence type="ECO:0000313" key="2">
    <source>
        <dbReference type="EMBL" id="CAI9942989.1"/>
    </source>
</evidence>
<evidence type="ECO:0000313" key="6">
    <source>
        <dbReference type="Proteomes" id="UP001642409"/>
    </source>
</evidence>
<proteinExistence type="predicted"/>
<dbReference type="PROSITE" id="PS50234">
    <property type="entry name" value="VWFA"/>
    <property type="match status" value="1"/>
</dbReference>
<evidence type="ECO:0000313" key="3">
    <source>
        <dbReference type="EMBL" id="CAI9942990.1"/>
    </source>
</evidence>
<evidence type="ECO:0000313" key="5">
    <source>
        <dbReference type="EMBL" id="CAL6042212.1"/>
    </source>
</evidence>
<dbReference type="EMBL" id="CAXDID020000153">
    <property type="protein sequence ID" value="CAL6042212.1"/>
    <property type="molecule type" value="Genomic_DNA"/>
</dbReference>
<evidence type="ECO:0000259" key="1">
    <source>
        <dbReference type="PROSITE" id="PS50234"/>
    </source>
</evidence>
<comment type="caution">
    <text evidence="3">The sequence shown here is derived from an EMBL/GenBank/DDBJ whole genome shotgun (WGS) entry which is preliminary data.</text>
</comment>
<dbReference type="AlphaFoldDB" id="A0AA86PMN9"/>
<keyword evidence="6" id="KW-1185">Reference proteome</keyword>
<feature type="domain" description="VWFA" evidence="1">
    <location>
        <begin position="7"/>
        <end position="182"/>
    </location>
</feature>
<dbReference type="EMBL" id="CATOUU010000710">
    <property type="protein sequence ID" value="CAI9942990.1"/>
    <property type="molecule type" value="Genomic_DNA"/>
</dbReference>
<dbReference type="CDD" id="cd00198">
    <property type="entry name" value="vWFA"/>
    <property type="match status" value="1"/>
</dbReference>
<dbReference type="Proteomes" id="UP001642409">
    <property type="component" value="Unassembled WGS sequence"/>
</dbReference>
<organism evidence="3">
    <name type="scientific">Hexamita inflata</name>
    <dbReference type="NCBI Taxonomy" id="28002"/>
    <lineage>
        <taxon>Eukaryota</taxon>
        <taxon>Metamonada</taxon>
        <taxon>Diplomonadida</taxon>
        <taxon>Hexamitidae</taxon>
        <taxon>Hexamitinae</taxon>
        <taxon>Hexamita</taxon>
    </lineage>
</organism>
<gene>
    <name evidence="2" type="ORF">HINF_LOCUS30634</name>
    <name evidence="3" type="ORF">HINF_LOCUS30635</name>
    <name evidence="4" type="ORF">HINF_LOCUS39481</name>
    <name evidence="5" type="ORF">HINF_LOCUS39482</name>
</gene>
<dbReference type="Gene3D" id="3.40.50.410">
    <property type="entry name" value="von Willebrand factor, type A domain"/>
    <property type="match status" value="1"/>
</dbReference>
<dbReference type="InterPro" id="IPR002035">
    <property type="entry name" value="VWF_A"/>
</dbReference>
<dbReference type="EMBL" id="CAXDID020000153">
    <property type="protein sequence ID" value="CAL6042210.1"/>
    <property type="molecule type" value="Genomic_DNA"/>
</dbReference>
<dbReference type="SUPFAM" id="SSF53300">
    <property type="entry name" value="vWA-like"/>
    <property type="match status" value="1"/>
</dbReference>
<dbReference type="InterPro" id="IPR036465">
    <property type="entry name" value="vWFA_dom_sf"/>
</dbReference>
<name>A0AA86PMN9_9EUKA</name>
<reference evidence="3" key="1">
    <citation type="submission" date="2023-06" db="EMBL/GenBank/DDBJ databases">
        <authorList>
            <person name="Kurt Z."/>
        </authorList>
    </citation>
    <scope>NUCLEOTIDE SEQUENCE</scope>
</reference>
<dbReference type="EMBL" id="CATOUU010000710">
    <property type="protein sequence ID" value="CAI9942989.1"/>
    <property type="molecule type" value="Genomic_DNA"/>
</dbReference>
<protein>
    <submittedName>
        <fullName evidence="3">von Willebrand factor type A domain-containing protein</fullName>
    </submittedName>
    <submittedName>
        <fullName evidence="4">von_Willebrand factor type A domain-containing protein</fullName>
    </submittedName>
</protein>
<accession>A0AA86PMN9</accession>
<reference evidence="4 6" key="2">
    <citation type="submission" date="2024-07" db="EMBL/GenBank/DDBJ databases">
        <authorList>
            <person name="Akdeniz Z."/>
        </authorList>
    </citation>
    <scope>NUCLEOTIDE SEQUENCE [LARGE SCALE GENOMIC DNA]</scope>
</reference>
<dbReference type="Pfam" id="PF00092">
    <property type="entry name" value="VWA"/>
    <property type="match status" value="1"/>
</dbReference>
<sequence>MREDLIEVVAILDMSGSMQGIANDTIGGFNAYVSELSKQEQEVRITLLTFNTQNQLIWQHKNVKTCGAIDNQIYSPNGGTALVDALGTAIQNMQMHISVTNESEKPGKVSFFVSTDGEENSSRQFSKEQVQKMVTKATEDEKWEFIFAGANIDAFAAGQALGFQAKNIANIENDGIGQRAMYQAMACQQSCQAPMACNAQQIYNENSKKMRAK</sequence>
<evidence type="ECO:0000313" key="4">
    <source>
        <dbReference type="EMBL" id="CAL6042210.1"/>
    </source>
</evidence>